<protein>
    <recommendedName>
        <fullName evidence="2">Heterokaryon incompatibility domain-containing protein</fullName>
    </recommendedName>
</protein>
<proteinExistence type="predicted"/>
<dbReference type="InterPro" id="IPR010730">
    <property type="entry name" value="HET"/>
</dbReference>
<dbReference type="PANTHER" id="PTHR24148">
    <property type="entry name" value="ANKYRIN REPEAT DOMAIN-CONTAINING PROTEIN 39 HOMOLOG-RELATED"/>
    <property type="match status" value="1"/>
</dbReference>
<reference evidence="4" key="1">
    <citation type="submission" date="2017-03" db="EMBL/GenBank/DDBJ databases">
        <title>Genomes of endolithic fungi from Antarctica.</title>
        <authorList>
            <person name="Coleine C."/>
            <person name="Masonjones S."/>
            <person name="Stajich J.E."/>
        </authorList>
    </citation>
    <scope>NUCLEOTIDE SEQUENCE [LARGE SCALE GENOMIC DNA]</scope>
    <source>
        <strain evidence="4">CCFEE 5527</strain>
    </source>
</reference>
<feature type="domain" description="Heterokaryon incompatibility" evidence="2">
    <location>
        <begin position="62"/>
        <end position="210"/>
    </location>
</feature>
<evidence type="ECO:0000313" key="3">
    <source>
        <dbReference type="EMBL" id="OQO11273.1"/>
    </source>
</evidence>
<dbReference type="InterPro" id="IPR052895">
    <property type="entry name" value="HetReg/Transcr_Mod"/>
</dbReference>
<keyword evidence="4" id="KW-1185">Reference proteome</keyword>
<dbReference type="STRING" id="1507870.A0A1V8TIR3"/>
<organism evidence="3 4">
    <name type="scientific">Cryoendolithus antarcticus</name>
    <dbReference type="NCBI Taxonomy" id="1507870"/>
    <lineage>
        <taxon>Eukaryota</taxon>
        <taxon>Fungi</taxon>
        <taxon>Dikarya</taxon>
        <taxon>Ascomycota</taxon>
        <taxon>Pezizomycotina</taxon>
        <taxon>Dothideomycetes</taxon>
        <taxon>Dothideomycetidae</taxon>
        <taxon>Cladosporiales</taxon>
        <taxon>Cladosporiaceae</taxon>
        <taxon>Cryoendolithus</taxon>
    </lineage>
</organism>
<dbReference type="Pfam" id="PF26639">
    <property type="entry name" value="Het-6_barrel"/>
    <property type="match status" value="1"/>
</dbReference>
<accession>A0A1V8TIR3</accession>
<dbReference type="EMBL" id="NAJO01000007">
    <property type="protein sequence ID" value="OQO11273.1"/>
    <property type="molecule type" value="Genomic_DNA"/>
</dbReference>
<sequence length="654" mass="73186">MNIARWTSRPQSAGDDGDFRYDVLRSSKTGIRLVQLQPGTGNKAISINLIESYVTGTGRVPYDALSYTWGSGNRDKNIFCNGKRLPVTRTLWEALNRFRSTSEELTLWIDQICIAQDWLKERSAQVQLMGEIFKGARKVLVWLGDDYDDSRAGMQLAQQLLHISLYQQVSGLGPSDLETHGLPRQGHKRWKALAQILRRPWFWRTWIVQEVVLNPHVDLVLGTNSLTWEELERVVVLLDGPLPRVWQIDQAITASELPFSRINRIRLRHQKLIATAVAPPQSGQTFDTSSQQQDQVYSEPQSYDADADDAPDLLDLLLMSRDLGATDPRDKVYALLGLGNHDIYPDYTMSPESVFSEFALHTIGLVTAMIERETSTQGLAPSDHTLRCETREVRRALVLMSCAGRHNQSLKLPSWVPDWTTNLRSRPLVFGLNLFGQRHRRFSAGGDRLGVFDWSPDSGLQLCGKLFDTVLATGNVRLDKDLLAASSATAHERIAAWWQEAQHISHTRIVRSPGSTGFTDAFELMRRSLSICKHGYYDPRSPNHHSSNPQRRNSLLDETDITAQPGHSALHTLTLGPTRGRVVFVTATGWVGIAPHGTQAGDVAFVIVGADAPFILRPCGSDAYEIIGECYVQGIMSGEAMEMDWLGVVDIMIR</sequence>
<evidence type="ECO:0000313" key="4">
    <source>
        <dbReference type="Proteomes" id="UP000192596"/>
    </source>
</evidence>
<dbReference type="Pfam" id="PF06985">
    <property type="entry name" value="HET"/>
    <property type="match status" value="1"/>
</dbReference>
<gene>
    <name evidence="3" type="ORF">B0A48_05529</name>
</gene>
<dbReference type="AlphaFoldDB" id="A0A1V8TIR3"/>
<feature type="region of interest" description="Disordered" evidence="1">
    <location>
        <begin position="280"/>
        <end position="305"/>
    </location>
</feature>
<dbReference type="Proteomes" id="UP000192596">
    <property type="component" value="Unassembled WGS sequence"/>
</dbReference>
<dbReference type="OrthoDB" id="2157530at2759"/>
<evidence type="ECO:0000256" key="1">
    <source>
        <dbReference type="SAM" id="MobiDB-lite"/>
    </source>
</evidence>
<dbReference type="PANTHER" id="PTHR24148:SF64">
    <property type="entry name" value="HETEROKARYON INCOMPATIBILITY DOMAIN-CONTAINING PROTEIN"/>
    <property type="match status" value="1"/>
</dbReference>
<name>A0A1V8TIR3_9PEZI</name>
<comment type="caution">
    <text evidence="3">The sequence shown here is derived from an EMBL/GenBank/DDBJ whole genome shotgun (WGS) entry which is preliminary data.</text>
</comment>
<evidence type="ECO:0000259" key="2">
    <source>
        <dbReference type="Pfam" id="PF06985"/>
    </source>
</evidence>
<feature type="compositionally biased region" description="Low complexity" evidence="1">
    <location>
        <begin position="281"/>
        <end position="295"/>
    </location>
</feature>
<dbReference type="InParanoid" id="A0A1V8TIR3"/>